<accession>A0A2Z7B831</accession>
<dbReference type="GO" id="GO:0032259">
    <property type="term" value="P:methylation"/>
    <property type="evidence" value="ECO:0007669"/>
    <property type="project" value="UniProtKB-KW"/>
</dbReference>
<keyword evidence="1" id="KW-0489">Methyltransferase</keyword>
<name>A0A2Z7B831_9LAMI</name>
<dbReference type="AlphaFoldDB" id="A0A2Z7B831"/>
<organism evidence="1 2">
    <name type="scientific">Dorcoceras hygrometricum</name>
    <dbReference type="NCBI Taxonomy" id="472368"/>
    <lineage>
        <taxon>Eukaryota</taxon>
        <taxon>Viridiplantae</taxon>
        <taxon>Streptophyta</taxon>
        <taxon>Embryophyta</taxon>
        <taxon>Tracheophyta</taxon>
        <taxon>Spermatophyta</taxon>
        <taxon>Magnoliopsida</taxon>
        <taxon>eudicotyledons</taxon>
        <taxon>Gunneridae</taxon>
        <taxon>Pentapetalae</taxon>
        <taxon>asterids</taxon>
        <taxon>lamiids</taxon>
        <taxon>Lamiales</taxon>
        <taxon>Gesneriaceae</taxon>
        <taxon>Didymocarpoideae</taxon>
        <taxon>Trichosporeae</taxon>
        <taxon>Loxocarpinae</taxon>
        <taxon>Dorcoceras</taxon>
    </lineage>
</organism>
<protein>
    <submittedName>
        <fullName evidence="1">Methionine S-methyltransferase</fullName>
    </submittedName>
</protein>
<evidence type="ECO:0000313" key="2">
    <source>
        <dbReference type="Proteomes" id="UP000250235"/>
    </source>
</evidence>
<proteinExistence type="predicted"/>
<sequence>MHTYWRLNSDIACATIHLPKAHLVLWPEVCHTIISSDSIGYPCTRTNGESSTTKHRLLHASGPYPIPPPDNPNGVGKRVKLRHLSCRISMTFRVLKRSVLGIICWSRKTITVEGSVALFYPAAGLVDQLLTERMMCPMRRRLVKLMRRRFA</sequence>
<keyword evidence="1" id="KW-0808">Transferase</keyword>
<reference evidence="1 2" key="1">
    <citation type="journal article" date="2015" name="Proc. Natl. Acad. Sci. U.S.A.">
        <title>The resurrection genome of Boea hygrometrica: A blueprint for survival of dehydration.</title>
        <authorList>
            <person name="Xiao L."/>
            <person name="Yang G."/>
            <person name="Zhang L."/>
            <person name="Yang X."/>
            <person name="Zhao S."/>
            <person name="Ji Z."/>
            <person name="Zhou Q."/>
            <person name="Hu M."/>
            <person name="Wang Y."/>
            <person name="Chen M."/>
            <person name="Xu Y."/>
            <person name="Jin H."/>
            <person name="Xiao X."/>
            <person name="Hu G."/>
            <person name="Bao F."/>
            <person name="Hu Y."/>
            <person name="Wan P."/>
            <person name="Li L."/>
            <person name="Deng X."/>
            <person name="Kuang T."/>
            <person name="Xiang C."/>
            <person name="Zhu J.K."/>
            <person name="Oliver M.J."/>
            <person name="He Y."/>
        </authorList>
    </citation>
    <scope>NUCLEOTIDE SEQUENCE [LARGE SCALE GENOMIC DNA]</scope>
    <source>
        <strain evidence="2">cv. XS01</strain>
    </source>
</reference>
<dbReference type="GO" id="GO:0008168">
    <property type="term" value="F:methyltransferase activity"/>
    <property type="evidence" value="ECO:0007669"/>
    <property type="project" value="UniProtKB-KW"/>
</dbReference>
<dbReference type="Proteomes" id="UP000250235">
    <property type="component" value="Unassembled WGS sequence"/>
</dbReference>
<evidence type="ECO:0000313" key="1">
    <source>
        <dbReference type="EMBL" id="KZV30654.1"/>
    </source>
</evidence>
<dbReference type="EMBL" id="KV008050">
    <property type="protein sequence ID" value="KZV30654.1"/>
    <property type="molecule type" value="Genomic_DNA"/>
</dbReference>
<gene>
    <name evidence="1" type="ORF">F511_12927</name>
</gene>
<keyword evidence="2" id="KW-1185">Reference proteome</keyword>